<dbReference type="KEGG" id="apln:108741381"/>
<evidence type="ECO:0000256" key="2">
    <source>
        <dbReference type="ARBA" id="ARBA00004496"/>
    </source>
</evidence>
<dbReference type="GeneID" id="108741381"/>
<organism evidence="6 7">
    <name type="scientific">Agrilus planipennis</name>
    <name type="common">Emerald ash borer</name>
    <name type="synonym">Agrilus marcopoli</name>
    <dbReference type="NCBI Taxonomy" id="224129"/>
    <lineage>
        <taxon>Eukaryota</taxon>
        <taxon>Metazoa</taxon>
        <taxon>Ecdysozoa</taxon>
        <taxon>Arthropoda</taxon>
        <taxon>Hexapoda</taxon>
        <taxon>Insecta</taxon>
        <taxon>Pterygota</taxon>
        <taxon>Neoptera</taxon>
        <taxon>Endopterygota</taxon>
        <taxon>Coleoptera</taxon>
        <taxon>Polyphaga</taxon>
        <taxon>Elateriformia</taxon>
        <taxon>Buprestoidea</taxon>
        <taxon>Buprestidae</taxon>
        <taxon>Agrilinae</taxon>
        <taxon>Agrilus</taxon>
    </lineage>
</organism>
<evidence type="ECO:0000256" key="1">
    <source>
        <dbReference type="ARBA" id="ARBA00004123"/>
    </source>
</evidence>
<dbReference type="STRING" id="224129.A0A1W4XGV3"/>
<keyword evidence="3" id="KW-0963">Cytoplasm</keyword>
<dbReference type="GO" id="GO:0005737">
    <property type="term" value="C:cytoplasm"/>
    <property type="evidence" value="ECO:0007669"/>
    <property type="project" value="UniProtKB-SubCell"/>
</dbReference>
<gene>
    <name evidence="7" type="primary">LOC108741381</name>
</gene>
<keyword evidence="4" id="KW-0539">Nucleus</keyword>
<keyword evidence="6" id="KW-1185">Reference proteome</keyword>
<dbReference type="Proteomes" id="UP000192223">
    <property type="component" value="Unplaced"/>
</dbReference>
<proteinExistence type="predicted"/>
<evidence type="ECO:0000313" key="6">
    <source>
        <dbReference type="Proteomes" id="UP000192223"/>
    </source>
</evidence>
<dbReference type="Pfam" id="PF14811">
    <property type="entry name" value="TPD"/>
    <property type="match status" value="1"/>
</dbReference>
<dbReference type="InterPro" id="IPR029404">
    <property type="entry name" value="CDIN1"/>
</dbReference>
<dbReference type="OrthoDB" id="1272at2759"/>
<dbReference type="AlphaFoldDB" id="A0A1W4XGV3"/>
<protein>
    <recommendedName>
        <fullName evidence="5">CDAN1-interacting nuclease 1</fullName>
    </recommendedName>
</protein>
<sequence length="284" mass="33919">MKMETEKYFQIVEIIRNYKGLSKDCLVELKHRFQDVPSNTLYSILSTEYQKFMKQHYCKSSKRIEKYYSEYCKAIHKREEPGIILRMSKENNLAPCLIGKLILQKYFEKKNGDADSNSDKSQQNINLYMRNTCLIPDTDLSYEIYLCTMYDDQYSPLVEVIKMSVGQEYELLLERTLKELGLAFRNEEYLRRYGYDKTPDIKMEIPIMIDGVIINWIESKALFGSEELHREYFKNQYFSYWNRFGPGLVIYWFGFVETLIQTDDKRFIIRDNFPKDIADITSLI</sequence>
<dbReference type="GO" id="GO:0005634">
    <property type="term" value="C:nucleus"/>
    <property type="evidence" value="ECO:0007669"/>
    <property type="project" value="UniProtKB-SubCell"/>
</dbReference>
<evidence type="ECO:0000313" key="7">
    <source>
        <dbReference type="RefSeq" id="XP_018331688.1"/>
    </source>
</evidence>
<name>A0A1W4XGV3_AGRPL</name>
<comment type="subcellular location">
    <subcellularLocation>
        <location evidence="2">Cytoplasm</location>
    </subcellularLocation>
    <subcellularLocation>
        <location evidence="1">Nucleus</location>
    </subcellularLocation>
</comment>
<dbReference type="PANTHER" id="PTHR31661:SF1">
    <property type="entry name" value="CDAN1-INTERACTING NUCLEASE 1"/>
    <property type="match status" value="1"/>
</dbReference>
<evidence type="ECO:0000256" key="3">
    <source>
        <dbReference type="ARBA" id="ARBA00022490"/>
    </source>
</evidence>
<evidence type="ECO:0000256" key="4">
    <source>
        <dbReference type="ARBA" id="ARBA00023242"/>
    </source>
</evidence>
<dbReference type="InParanoid" id="A0A1W4XGV3"/>
<accession>A0A1W4XGV3</accession>
<reference evidence="7" key="1">
    <citation type="submission" date="2025-08" db="UniProtKB">
        <authorList>
            <consortium name="RefSeq"/>
        </authorList>
    </citation>
    <scope>IDENTIFICATION</scope>
    <source>
        <tissue evidence="7">Entire body</tissue>
    </source>
</reference>
<dbReference type="FunCoup" id="A0A1W4XGV3">
    <property type="interactions" value="1397"/>
</dbReference>
<dbReference type="PANTHER" id="PTHR31661">
    <property type="entry name" value="SIMILAR TO CDNA SEQUENCE BC052040"/>
    <property type="match status" value="1"/>
</dbReference>
<evidence type="ECO:0000256" key="5">
    <source>
        <dbReference type="ARBA" id="ARBA00023480"/>
    </source>
</evidence>
<dbReference type="RefSeq" id="XP_018331688.1">
    <property type="nucleotide sequence ID" value="XM_018476186.1"/>
</dbReference>